<evidence type="ECO:0008006" key="7">
    <source>
        <dbReference type="Google" id="ProtNLM"/>
    </source>
</evidence>
<dbReference type="GO" id="GO:0005829">
    <property type="term" value="C:cytosol"/>
    <property type="evidence" value="ECO:0007669"/>
    <property type="project" value="TreeGrafter"/>
</dbReference>
<dbReference type="Pfam" id="PF03938">
    <property type="entry name" value="OmpH"/>
    <property type="match status" value="1"/>
</dbReference>
<dbReference type="eggNOG" id="COG2825">
    <property type="taxonomic scope" value="Bacteria"/>
</dbReference>
<feature type="coiled-coil region" evidence="3">
    <location>
        <begin position="61"/>
        <end position="88"/>
    </location>
</feature>
<evidence type="ECO:0000313" key="6">
    <source>
        <dbReference type="Proteomes" id="UP000003586"/>
    </source>
</evidence>
<dbReference type="STRING" id="929713.NIASO_11140"/>
<keyword evidence="4" id="KW-0472">Membrane</keyword>
<organism evidence="5 6">
    <name type="scientific">Niabella soli DSM 19437</name>
    <dbReference type="NCBI Taxonomy" id="929713"/>
    <lineage>
        <taxon>Bacteria</taxon>
        <taxon>Pseudomonadati</taxon>
        <taxon>Bacteroidota</taxon>
        <taxon>Chitinophagia</taxon>
        <taxon>Chitinophagales</taxon>
        <taxon>Chitinophagaceae</taxon>
        <taxon>Niabella</taxon>
    </lineage>
</organism>
<dbReference type="AlphaFoldDB" id="W0F8B7"/>
<dbReference type="SMART" id="SM00935">
    <property type="entry name" value="OmpH"/>
    <property type="match status" value="1"/>
</dbReference>
<dbReference type="Gene3D" id="3.30.910.20">
    <property type="entry name" value="Skp domain"/>
    <property type="match status" value="1"/>
</dbReference>
<dbReference type="SUPFAM" id="SSF111384">
    <property type="entry name" value="OmpH-like"/>
    <property type="match status" value="1"/>
</dbReference>
<reference evidence="5 6" key="1">
    <citation type="submission" date="2013-12" db="EMBL/GenBank/DDBJ databases">
        <authorList>
            <consortium name="DOE Joint Genome Institute"/>
            <person name="Eisen J."/>
            <person name="Huntemann M."/>
            <person name="Han J."/>
            <person name="Chen A."/>
            <person name="Kyrpides N."/>
            <person name="Mavromatis K."/>
            <person name="Markowitz V."/>
            <person name="Palaniappan K."/>
            <person name="Ivanova N."/>
            <person name="Schaumberg A."/>
            <person name="Pati A."/>
            <person name="Liolios K."/>
            <person name="Nordberg H.P."/>
            <person name="Cantor M.N."/>
            <person name="Hua S.X."/>
            <person name="Woyke T."/>
        </authorList>
    </citation>
    <scope>NUCLEOTIDE SEQUENCE [LARGE SCALE GENOMIC DNA]</scope>
    <source>
        <strain evidence="6">DSM 19437</strain>
    </source>
</reference>
<proteinExistence type="inferred from homology"/>
<keyword evidence="6" id="KW-1185">Reference proteome</keyword>
<keyword evidence="4" id="KW-1133">Transmembrane helix</keyword>
<keyword evidence="2" id="KW-0732">Signal</keyword>
<dbReference type="EMBL" id="CP007035">
    <property type="protein sequence ID" value="AHF17616.1"/>
    <property type="molecule type" value="Genomic_DNA"/>
</dbReference>
<name>W0F8B7_9BACT</name>
<comment type="similarity">
    <text evidence="1">Belongs to the Skp family.</text>
</comment>
<dbReference type="KEGG" id="nso:NIASO_11140"/>
<sequence length="202" mass="23232">MKNALLAVNGLLIIAVAFLLYKQFSGGPESKGPRARDVLSKDKDSMLSKKVLFAYIDMDTIQDKYAVAKNAQDEIKKKQNEMNAVLETMQKAFRAKVNDYQQKGSSMTEQQYMEAKQDVDASQQQIAEKQRNLTEEYNNFVNTKVSSVQKKIVDYLKVFNADKTFSFIFSYEPGLFYYKDTAYDITNEVLKGLNDQYEKDKK</sequence>
<evidence type="ECO:0000313" key="5">
    <source>
        <dbReference type="EMBL" id="AHF17616.1"/>
    </source>
</evidence>
<keyword evidence="4" id="KW-0812">Transmembrane</keyword>
<feature type="coiled-coil region" evidence="3">
    <location>
        <begin position="112"/>
        <end position="139"/>
    </location>
</feature>
<dbReference type="Proteomes" id="UP000003586">
    <property type="component" value="Chromosome"/>
</dbReference>
<evidence type="ECO:0000256" key="2">
    <source>
        <dbReference type="ARBA" id="ARBA00022729"/>
    </source>
</evidence>
<protein>
    <recommendedName>
        <fullName evidence="7">Molecular chaperone Skp</fullName>
    </recommendedName>
</protein>
<accession>W0F8B7</accession>
<evidence type="ECO:0000256" key="4">
    <source>
        <dbReference type="SAM" id="Phobius"/>
    </source>
</evidence>
<dbReference type="InterPro" id="IPR024930">
    <property type="entry name" value="Skp_dom_sf"/>
</dbReference>
<dbReference type="GO" id="GO:0050821">
    <property type="term" value="P:protein stabilization"/>
    <property type="evidence" value="ECO:0007669"/>
    <property type="project" value="TreeGrafter"/>
</dbReference>
<dbReference type="RefSeq" id="WP_008585567.1">
    <property type="nucleotide sequence ID" value="NZ_CP007035.1"/>
</dbReference>
<gene>
    <name evidence="5" type="ORF">NIASO_11140</name>
</gene>
<dbReference type="GO" id="GO:0051082">
    <property type="term" value="F:unfolded protein binding"/>
    <property type="evidence" value="ECO:0007669"/>
    <property type="project" value="InterPro"/>
</dbReference>
<evidence type="ECO:0000256" key="1">
    <source>
        <dbReference type="ARBA" id="ARBA00009091"/>
    </source>
</evidence>
<feature type="transmembrane region" description="Helical" evidence="4">
    <location>
        <begin position="6"/>
        <end position="24"/>
    </location>
</feature>
<dbReference type="InterPro" id="IPR005632">
    <property type="entry name" value="Chaperone_Skp"/>
</dbReference>
<keyword evidence="3" id="KW-0175">Coiled coil</keyword>
<dbReference type="PANTHER" id="PTHR35089">
    <property type="entry name" value="CHAPERONE PROTEIN SKP"/>
    <property type="match status" value="1"/>
</dbReference>
<evidence type="ECO:0000256" key="3">
    <source>
        <dbReference type="SAM" id="Coils"/>
    </source>
</evidence>
<dbReference type="OrthoDB" id="1493259at2"/>
<dbReference type="HOGENOM" id="CLU_053320_1_1_10"/>
<dbReference type="PANTHER" id="PTHR35089:SF1">
    <property type="entry name" value="CHAPERONE PROTEIN SKP"/>
    <property type="match status" value="1"/>
</dbReference>